<comment type="caution">
    <text evidence="3">The sequence shown here is derived from an EMBL/GenBank/DDBJ whole genome shotgun (WGS) entry which is preliminary data.</text>
</comment>
<keyword evidence="2" id="KW-1133">Transmembrane helix</keyword>
<evidence type="ECO:0000256" key="1">
    <source>
        <dbReference type="SAM" id="MobiDB-lite"/>
    </source>
</evidence>
<dbReference type="RefSeq" id="WP_186866241.1">
    <property type="nucleotide sequence ID" value="NZ_JACOPH010000002.1"/>
</dbReference>
<name>A0A923RS56_9FIRM</name>
<keyword evidence="4" id="KW-1185">Reference proteome</keyword>
<feature type="compositionally biased region" description="Basic and acidic residues" evidence="1">
    <location>
        <begin position="80"/>
        <end position="89"/>
    </location>
</feature>
<keyword evidence="2" id="KW-0812">Transmembrane</keyword>
<feature type="transmembrane region" description="Helical" evidence="2">
    <location>
        <begin position="7"/>
        <end position="27"/>
    </location>
</feature>
<accession>A0A923RS56</accession>
<dbReference type="Gene3D" id="3.30.1490.480">
    <property type="entry name" value="Endolytic murein transglycosylase"/>
    <property type="match status" value="1"/>
</dbReference>
<protein>
    <recommendedName>
        <fullName evidence="5">YceG-like family protein</fullName>
    </recommendedName>
</protein>
<proteinExistence type="predicted"/>
<evidence type="ECO:0000313" key="4">
    <source>
        <dbReference type="Proteomes" id="UP000606720"/>
    </source>
</evidence>
<evidence type="ECO:0008006" key="5">
    <source>
        <dbReference type="Google" id="ProtNLM"/>
    </source>
</evidence>
<sequence>MKLKYYLRGMGIGIMITTLILVIAFSIHKNDTVQQEEPKQEAASKTVAEAQNSTQIPMDTETETEPATEQNNAEQTDTQKTTEKQKENETSVVSASTEEKESEEKASEQKTSETKSSEEKISEKNTPAAATEKVRFEVGGGEYSDVICKRLLQAGLIDDADAFNKFLIQKDYDNLILPGVYDIPKGATYEEIAALLTTKVESETAQ</sequence>
<dbReference type="Proteomes" id="UP000606720">
    <property type="component" value="Unassembled WGS sequence"/>
</dbReference>
<reference evidence="3" key="1">
    <citation type="submission" date="2020-08" db="EMBL/GenBank/DDBJ databases">
        <title>Genome public.</title>
        <authorList>
            <person name="Liu C."/>
            <person name="Sun Q."/>
        </authorList>
    </citation>
    <scope>NUCLEOTIDE SEQUENCE</scope>
    <source>
        <strain evidence="3">BX1005</strain>
    </source>
</reference>
<keyword evidence="2" id="KW-0472">Membrane</keyword>
<organism evidence="3 4">
    <name type="scientific">Roseburia zhanii</name>
    <dbReference type="NCBI Taxonomy" id="2763064"/>
    <lineage>
        <taxon>Bacteria</taxon>
        <taxon>Bacillati</taxon>
        <taxon>Bacillota</taxon>
        <taxon>Clostridia</taxon>
        <taxon>Lachnospirales</taxon>
        <taxon>Lachnospiraceae</taxon>
        <taxon>Roseburia</taxon>
    </lineage>
</organism>
<feature type="compositionally biased region" description="Basic and acidic residues" evidence="1">
    <location>
        <begin position="97"/>
        <end position="123"/>
    </location>
</feature>
<dbReference type="EMBL" id="JACOPH010000002">
    <property type="protein sequence ID" value="MBC5713258.1"/>
    <property type="molecule type" value="Genomic_DNA"/>
</dbReference>
<feature type="region of interest" description="Disordered" evidence="1">
    <location>
        <begin position="35"/>
        <end position="128"/>
    </location>
</feature>
<dbReference type="AlphaFoldDB" id="A0A923RS56"/>
<evidence type="ECO:0000313" key="3">
    <source>
        <dbReference type="EMBL" id="MBC5713258.1"/>
    </source>
</evidence>
<evidence type="ECO:0000256" key="2">
    <source>
        <dbReference type="SAM" id="Phobius"/>
    </source>
</evidence>
<gene>
    <name evidence="3" type="ORF">H8S17_03375</name>
</gene>